<dbReference type="SUPFAM" id="SSF54928">
    <property type="entry name" value="RNA-binding domain, RBD"/>
    <property type="match status" value="1"/>
</dbReference>
<accession>A0ABN9WLA5</accession>
<sequence length="379" mass="40054">MWAQGVELSSSPRGIVAALSSAIFSAEPEAAAAFAMTLATGRGLQQFARDGGNEGPPAQDAAKLSQQPDARGGAAVQSAHCGAIGAHLHWSLAHAGPSTGQCGRMAGVCPEESGAAWPSQPPGAQPQEQLEAEEARRLCRSSPGSVRTTGDGHGAPGGHPMDRKTFSSWSSDAALVIKNTFYHSKEADDDLGEALRRTRSSPTLTPAPPRHGPAAASGRGPPRAAGRGPGPPEAPGAGEWRTSVLLRNVPYLLSRGALLDLLSSQGFGGEYDLVYLPRDFATRQTLGYAIVNALTPSAALRLRAAFDGFQAWPVKSSKVCTVGWCDRQGLSKNIKFFRNSRVVMGNLPDEFKPALFSQGSQIQFPHPTRKLVKILKREH</sequence>
<proteinExistence type="predicted"/>
<keyword evidence="4" id="KW-1185">Reference proteome</keyword>
<feature type="region of interest" description="Disordered" evidence="1">
    <location>
        <begin position="111"/>
        <end position="166"/>
    </location>
</feature>
<dbReference type="InterPro" id="IPR007201">
    <property type="entry name" value="Mei2-like_Rrm_C"/>
</dbReference>
<dbReference type="Proteomes" id="UP001189429">
    <property type="component" value="Unassembled WGS sequence"/>
</dbReference>
<organism evidence="3 4">
    <name type="scientific">Prorocentrum cordatum</name>
    <dbReference type="NCBI Taxonomy" id="2364126"/>
    <lineage>
        <taxon>Eukaryota</taxon>
        <taxon>Sar</taxon>
        <taxon>Alveolata</taxon>
        <taxon>Dinophyceae</taxon>
        <taxon>Prorocentrales</taxon>
        <taxon>Prorocentraceae</taxon>
        <taxon>Prorocentrum</taxon>
    </lineage>
</organism>
<feature type="domain" description="Mei2-like C-terminal RNA recognition motif" evidence="2">
    <location>
        <begin position="241"/>
        <end position="337"/>
    </location>
</feature>
<feature type="region of interest" description="Disordered" evidence="1">
    <location>
        <begin position="46"/>
        <end position="75"/>
    </location>
</feature>
<protein>
    <recommendedName>
        <fullName evidence="2">Mei2-like C-terminal RNA recognition motif domain-containing protein</fullName>
    </recommendedName>
</protein>
<comment type="caution">
    <text evidence="3">The sequence shown here is derived from an EMBL/GenBank/DDBJ whole genome shotgun (WGS) entry which is preliminary data.</text>
</comment>
<dbReference type="EMBL" id="CAUYUJ010018932">
    <property type="protein sequence ID" value="CAK0887363.1"/>
    <property type="molecule type" value="Genomic_DNA"/>
</dbReference>
<evidence type="ECO:0000313" key="3">
    <source>
        <dbReference type="EMBL" id="CAK0887363.1"/>
    </source>
</evidence>
<dbReference type="Pfam" id="PF04059">
    <property type="entry name" value="RRM_2"/>
    <property type="match status" value="1"/>
</dbReference>
<gene>
    <name evidence="3" type="ORF">PCOR1329_LOCUS68445</name>
</gene>
<dbReference type="InterPro" id="IPR035979">
    <property type="entry name" value="RBD_domain_sf"/>
</dbReference>
<evidence type="ECO:0000259" key="2">
    <source>
        <dbReference type="Pfam" id="PF04059"/>
    </source>
</evidence>
<feature type="region of interest" description="Disordered" evidence="1">
    <location>
        <begin position="199"/>
        <end position="239"/>
    </location>
</feature>
<evidence type="ECO:0000256" key="1">
    <source>
        <dbReference type="SAM" id="MobiDB-lite"/>
    </source>
</evidence>
<evidence type="ECO:0000313" key="4">
    <source>
        <dbReference type="Proteomes" id="UP001189429"/>
    </source>
</evidence>
<feature type="compositionally biased region" description="Low complexity" evidence="1">
    <location>
        <begin position="212"/>
        <end position="226"/>
    </location>
</feature>
<name>A0ABN9WLA5_9DINO</name>
<reference evidence="3" key="1">
    <citation type="submission" date="2023-10" db="EMBL/GenBank/DDBJ databases">
        <authorList>
            <person name="Chen Y."/>
            <person name="Shah S."/>
            <person name="Dougan E. K."/>
            <person name="Thang M."/>
            <person name="Chan C."/>
        </authorList>
    </citation>
    <scope>NUCLEOTIDE SEQUENCE [LARGE SCALE GENOMIC DNA]</scope>
</reference>